<dbReference type="PANTHER" id="PTHR47628:SF1">
    <property type="entry name" value="ALIPHATIC AMIDASE EXPRESSION-REGULATING PROTEIN"/>
    <property type="match status" value="1"/>
</dbReference>
<reference evidence="2 3" key="1">
    <citation type="journal article" date="2017" name="Front. Microbiol.">
        <title>Phaeobacter piscinae sp. nov., a species of the Roseobacter group and potential aquaculture probiont.</title>
        <authorList>
            <person name="Sonnenschein E.C."/>
            <person name="Phippen C.B.W."/>
            <person name="Nielsen K.F."/>
            <person name="Mateiu R.V."/>
            <person name="Melchiorsen J."/>
            <person name="Gram L."/>
            <person name="Overmann J."/>
            <person name="Freese H.M."/>
        </authorList>
    </citation>
    <scope>NUCLEOTIDE SEQUENCE [LARGE SCALE GENOMIC DNA]</scope>
    <source>
        <strain evidence="2 3">P88</strain>
    </source>
</reference>
<feature type="signal peptide" evidence="1">
    <location>
        <begin position="1"/>
        <end position="28"/>
    </location>
</feature>
<keyword evidence="1" id="KW-0732">Signal</keyword>
<name>A0A2I7KDX1_9RHOB</name>
<protein>
    <submittedName>
        <fullName evidence="2">Putative urea transporter urea-binding protein UrtA</fullName>
    </submittedName>
</protein>
<feature type="chain" id="PRO_5014407436" evidence="1">
    <location>
        <begin position="29"/>
        <end position="431"/>
    </location>
</feature>
<reference evidence="2 3" key="2">
    <citation type="journal article" date="2017" name="Genome Biol. Evol.">
        <title>Trajectories and Drivers of Genome Evolution in Surface-Associated Marine Phaeobacter.</title>
        <authorList>
            <person name="Freese H.M."/>
            <person name="Sikorski J."/>
            <person name="Bunk B."/>
            <person name="Scheuner C."/>
            <person name="Meier-Kolthoff J.P."/>
            <person name="Sproer C."/>
            <person name="Gram L."/>
            <person name="Overmann J."/>
        </authorList>
    </citation>
    <scope>NUCLEOTIDE SEQUENCE [LARGE SCALE GENOMIC DNA]</scope>
    <source>
        <strain evidence="2 3">P88</strain>
    </source>
</reference>
<dbReference type="Gene3D" id="3.40.50.2300">
    <property type="match status" value="2"/>
</dbReference>
<proteinExistence type="predicted"/>
<evidence type="ECO:0000313" key="2">
    <source>
        <dbReference type="EMBL" id="AUR00774.1"/>
    </source>
</evidence>
<dbReference type="InterPro" id="IPR017777">
    <property type="entry name" value="ABC_urea-bd_UrtA"/>
</dbReference>
<dbReference type="PANTHER" id="PTHR47628">
    <property type="match status" value="1"/>
</dbReference>
<organism evidence="2 3">
    <name type="scientific">Phaeobacter inhibens</name>
    <dbReference type="NCBI Taxonomy" id="221822"/>
    <lineage>
        <taxon>Bacteria</taxon>
        <taxon>Pseudomonadati</taxon>
        <taxon>Pseudomonadota</taxon>
        <taxon>Alphaproteobacteria</taxon>
        <taxon>Rhodobacterales</taxon>
        <taxon>Roseobacteraceae</taxon>
        <taxon>Phaeobacter</taxon>
    </lineage>
</organism>
<evidence type="ECO:0000313" key="3">
    <source>
        <dbReference type="Proteomes" id="UP000236447"/>
    </source>
</evidence>
<dbReference type="Proteomes" id="UP000236447">
    <property type="component" value="Chromosome"/>
</dbReference>
<dbReference type="InterPro" id="IPR028082">
    <property type="entry name" value="Peripla_BP_I"/>
</dbReference>
<dbReference type="SUPFAM" id="SSF53822">
    <property type="entry name" value="Periplasmic binding protein-like I"/>
    <property type="match status" value="1"/>
</dbReference>
<dbReference type="FunFam" id="3.40.50.2300:FF:000097">
    <property type="entry name" value="Branched-chain amino acid ABC transporter substrate-binding protein"/>
    <property type="match status" value="1"/>
</dbReference>
<gene>
    <name evidence="2" type="primary">urtA</name>
    <name evidence="2" type="ORF">PhaeoP88_03453</name>
</gene>
<accession>A0A2I7KDX1</accession>
<dbReference type="AlphaFoldDB" id="A0A2I7KDX1"/>
<dbReference type="Pfam" id="PF13433">
    <property type="entry name" value="Peripla_BP_5"/>
    <property type="match status" value="1"/>
</dbReference>
<evidence type="ECO:0000256" key="1">
    <source>
        <dbReference type="SAM" id="SignalP"/>
    </source>
</evidence>
<dbReference type="NCBIfam" id="TIGR03407">
    <property type="entry name" value="urea_ABC_UrtA"/>
    <property type="match status" value="1"/>
</dbReference>
<dbReference type="EMBL" id="CP010725">
    <property type="protein sequence ID" value="AUR00774.1"/>
    <property type="molecule type" value="Genomic_DNA"/>
</dbReference>
<sequence length="431" mass="46516" precursor="true">MITRKFVPATTATIVALAMTTIGTGALAADCPIKVGVLHSLSGTMAISETTLKDTMLMLVDEQNAKGGVLGCELEPVVVDPASNWPLFAEKARELLSVHEVDVIFGNWTSVSRKSVLPVIEELNGLLFYPVQYEGEESSRNVFYTGAAPNQQAIPATDYFLEELGVEKFALLGTDYVYPRTTNNILASYLDQKGVAESDIFVNYTPFGHSDWSKIVADVVALGADGKKVGVISTINGDANIGFYKELAAAGISADDIPVVAFSVGEEELSGLDTSNLVGHLAAWNYFQSAEGEANSAFVEKWKARMGDERVTNDPMEAHYIGFNMWVNAAAEAGSTDVDAVRTAMYGQEFPNLTGGTAVMLPNHHLAKPVLIGEILDNGQFDIISQTEEMPGDAWTDYLPESAVLTSDWKDLGCGMYNTETKSCVQTLSNY</sequence>
<dbReference type="CDD" id="cd06355">
    <property type="entry name" value="PBP1_FmdD-like"/>
    <property type="match status" value="1"/>
</dbReference>